<dbReference type="AlphaFoldDB" id="A0A6A4EZR5"/>
<name>A0A6A4EZR5_9STRA</name>
<evidence type="ECO:0000313" key="1">
    <source>
        <dbReference type="EMBL" id="KAE9329809.1"/>
    </source>
</evidence>
<sequence>MGIVSDIIQFANVAGGNADTVGPALPAAAWASMEKNPPVWPFDLVAVKLKSTSTRSGQRQRPEFSITKA</sequence>
<keyword evidence="2" id="KW-1185">Reference proteome</keyword>
<organism evidence="1 2">
    <name type="scientific">Phytophthora rubi</name>
    <dbReference type="NCBI Taxonomy" id="129364"/>
    <lineage>
        <taxon>Eukaryota</taxon>
        <taxon>Sar</taxon>
        <taxon>Stramenopiles</taxon>
        <taxon>Oomycota</taxon>
        <taxon>Peronosporomycetes</taxon>
        <taxon>Peronosporales</taxon>
        <taxon>Peronosporaceae</taxon>
        <taxon>Phytophthora</taxon>
    </lineage>
</organism>
<proteinExistence type="predicted"/>
<protein>
    <submittedName>
        <fullName evidence="1">Uncharacterized protein</fullName>
    </submittedName>
</protein>
<dbReference type="EMBL" id="QXFT01001072">
    <property type="protein sequence ID" value="KAE9329809.1"/>
    <property type="molecule type" value="Genomic_DNA"/>
</dbReference>
<evidence type="ECO:0000313" key="2">
    <source>
        <dbReference type="Proteomes" id="UP000434957"/>
    </source>
</evidence>
<accession>A0A6A4EZR5</accession>
<dbReference type="Proteomes" id="UP000434957">
    <property type="component" value="Unassembled WGS sequence"/>
</dbReference>
<reference evidence="1 2" key="1">
    <citation type="submission" date="2018-08" db="EMBL/GenBank/DDBJ databases">
        <title>Genomic investigation of the strawberry pathogen Phytophthora fragariae indicates pathogenicity is determined by transcriptional variation in three key races.</title>
        <authorList>
            <person name="Adams T.M."/>
            <person name="Armitage A.D."/>
            <person name="Sobczyk M.K."/>
            <person name="Bates H.J."/>
            <person name="Dunwell J.M."/>
            <person name="Nellist C.F."/>
            <person name="Harrison R.J."/>
        </authorList>
    </citation>
    <scope>NUCLEOTIDE SEQUENCE [LARGE SCALE GENOMIC DNA]</scope>
    <source>
        <strain evidence="1 2">SCRP333</strain>
    </source>
</reference>
<comment type="caution">
    <text evidence="1">The sequence shown here is derived from an EMBL/GenBank/DDBJ whole genome shotgun (WGS) entry which is preliminary data.</text>
</comment>
<gene>
    <name evidence="1" type="ORF">PR003_g15463</name>
</gene>